<evidence type="ECO:0000256" key="1">
    <source>
        <dbReference type="ARBA" id="ARBA00022723"/>
    </source>
</evidence>
<dbReference type="Pfam" id="PF07883">
    <property type="entry name" value="Cupin_2"/>
    <property type="match status" value="1"/>
</dbReference>
<dbReference type="Gene3D" id="2.60.120.10">
    <property type="entry name" value="Jelly Rolls"/>
    <property type="match status" value="1"/>
</dbReference>
<name>A0A974BLF3_SEDHY</name>
<sequence>MRDNILIVNEEDIVQKHKNEHDTYAYSKREVTSRKDFAQCYVAVYEIPPQKANYPLHYHAANTEVFYIIQGNGILITEDGKKEIKQGDFIVCPPTEKSAHKIINTSENNILKYIDFDTTNSPDVIHYPDSGKVGIVIHNKSSDFFRIKDKVDYYDGE</sequence>
<dbReference type="AlphaFoldDB" id="A0A974BLF3"/>
<gene>
    <name evidence="3" type="ORF">HZF24_14390</name>
</gene>
<dbReference type="GO" id="GO:0046872">
    <property type="term" value="F:metal ion binding"/>
    <property type="evidence" value="ECO:0007669"/>
    <property type="project" value="UniProtKB-KW"/>
</dbReference>
<proteinExistence type="predicted"/>
<dbReference type="SUPFAM" id="SSF51182">
    <property type="entry name" value="RmlC-like cupins"/>
    <property type="match status" value="1"/>
</dbReference>
<dbReference type="Proteomes" id="UP000611629">
    <property type="component" value="Unassembled WGS sequence"/>
</dbReference>
<dbReference type="InterPro" id="IPR013096">
    <property type="entry name" value="Cupin_2"/>
</dbReference>
<evidence type="ECO:0000259" key="2">
    <source>
        <dbReference type="Pfam" id="PF07883"/>
    </source>
</evidence>
<keyword evidence="1" id="KW-0479">Metal-binding</keyword>
<feature type="domain" description="Cupin type-2" evidence="2">
    <location>
        <begin position="44"/>
        <end position="114"/>
    </location>
</feature>
<organism evidence="3 4">
    <name type="scientific">Sedimentibacter hydroxybenzoicus DSM 7310</name>
    <dbReference type="NCBI Taxonomy" id="1123245"/>
    <lineage>
        <taxon>Bacteria</taxon>
        <taxon>Bacillati</taxon>
        <taxon>Bacillota</taxon>
        <taxon>Tissierellia</taxon>
        <taxon>Sedimentibacter</taxon>
    </lineage>
</organism>
<keyword evidence="4" id="KW-1185">Reference proteome</keyword>
<dbReference type="PANTHER" id="PTHR35848">
    <property type="entry name" value="OXALATE-BINDING PROTEIN"/>
    <property type="match status" value="1"/>
</dbReference>
<dbReference type="EMBL" id="JACBNQ010000020">
    <property type="protein sequence ID" value="NYB75333.1"/>
    <property type="molecule type" value="Genomic_DNA"/>
</dbReference>
<evidence type="ECO:0000313" key="3">
    <source>
        <dbReference type="EMBL" id="NYB75333.1"/>
    </source>
</evidence>
<dbReference type="InterPro" id="IPR051610">
    <property type="entry name" value="GPI/OXD"/>
</dbReference>
<comment type="caution">
    <text evidence="3">The sequence shown here is derived from an EMBL/GenBank/DDBJ whole genome shotgun (WGS) entry which is preliminary data.</text>
</comment>
<dbReference type="InterPro" id="IPR014710">
    <property type="entry name" value="RmlC-like_jellyroll"/>
</dbReference>
<dbReference type="RefSeq" id="WP_179239038.1">
    <property type="nucleotide sequence ID" value="NZ_JACBNQ010000020.1"/>
</dbReference>
<evidence type="ECO:0000313" key="4">
    <source>
        <dbReference type="Proteomes" id="UP000611629"/>
    </source>
</evidence>
<accession>A0A974BLF3</accession>
<dbReference type="InterPro" id="IPR011051">
    <property type="entry name" value="RmlC_Cupin_sf"/>
</dbReference>
<protein>
    <submittedName>
        <fullName evidence="3">Cupin domain-containing protein</fullName>
    </submittedName>
</protein>
<reference evidence="3" key="1">
    <citation type="submission" date="2020-07" db="EMBL/GenBank/DDBJ databases">
        <title>Genomic analysis of a strain of Sedimentibacter Hydroxybenzoicus DSM7310.</title>
        <authorList>
            <person name="Ma S."/>
        </authorList>
    </citation>
    <scope>NUCLEOTIDE SEQUENCE</scope>
    <source>
        <strain evidence="3">DSM 7310</strain>
    </source>
</reference>